<accession>A0A329MQI4</accession>
<evidence type="ECO:0000313" key="4">
    <source>
        <dbReference type="Proteomes" id="UP000250369"/>
    </source>
</evidence>
<dbReference type="Proteomes" id="UP000250369">
    <property type="component" value="Unassembled WGS sequence"/>
</dbReference>
<dbReference type="RefSeq" id="WP_113029605.1">
    <property type="nucleotide sequence ID" value="NZ_QMFB01000002.1"/>
</dbReference>
<evidence type="ECO:0000256" key="2">
    <source>
        <dbReference type="SAM" id="MobiDB-lite"/>
    </source>
</evidence>
<keyword evidence="4" id="KW-1185">Reference proteome</keyword>
<feature type="region of interest" description="Disordered" evidence="2">
    <location>
        <begin position="565"/>
        <end position="588"/>
    </location>
</feature>
<feature type="region of interest" description="Disordered" evidence="2">
    <location>
        <begin position="307"/>
        <end position="335"/>
    </location>
</feature>
<organism evidence="3 4">
    <name type="scientific">Paenibacillus contaminans</name>
    <dbReference type="NCBI Taxonomy" id="450362"/>
    <lineage>
        <taxon>Bacteria</taxon>
        <taxon>Bacillati</taxon>
        <taxon>Bacillota</taxon>
        <taxon>Bacilli</taxon>
        <taxon>Bacillales</taxon>
        <taxon>Paenibacillaceae</taxon>
        <taxon>Paenibacillus</taxon>
    </lineage>
</organism>
<feature type="coiled-coil region" evidence="1">
    <location>
        <begin position="461"/>
        <end position="499"/>
    </location>
</feature>
<protein>
    <recommendedName>
        <fullName evidence="5">Large polyvalent protein associated domain-containing protein</fullName>
    </recommendedName>
</protein>
<dbReference type="PROSITE" id="PS50890">
    <property type="entry name" value="PUA"/>
    <property type="match status" value="1"/>
</dbReference>
<evidence type="ECO:0000256" key="1">
    <source>
        <dbReference type="SAM" id="Coils"/>
    </source>
</evidence>
<reference evidence="3 4" key="1">
    <citation type="journal article" date="2009" name="Int. J. Syst. Evol. Microbiol.">
        <title>Paenibacillus contaminans sp. nov., isolated from a contaminated laboratory plate.</title>
        <authorList>
            <person name="Chou J.H."/>
            <person name="Lee J.H."/>
            <person name="Lin M.C."/>
            <person name="Chang P.S."/>
            <person name="Arun A.B."/>
            <person name="Young C.C."/>
            <person name="Chen W.M."/>
        </authorList>
    </citation>
    <scope>NUCLEOTIDE SEQUENCE [LARGE SCALE GENOMIC DNA]</scope>
    <source>
        <strain evidence="3 4">CKOBP-6</strain>
    </source>
</reference>
<gene>
    <name evidence="3" type="ORF">DQG23_04405</name>
</gene>
<comment type="caution">
    <text evidence="3">The sequence shown here is derived from an EMBL/GenBank/DDBJ whole genome shotgun (WGS) entry which is preliminary data.</text>
</comment>
<evidence type="ECO:0008006" key="5">
    <source>
        <dbReference type="Google" id="ProtNLM"/>
    </source>
</evidence>
<name>A0A329MQI4_9BACL</name>
<dbReference type="OrthoDB" id="2497506at2"/>
<dbReference type="EMBL" id="QMFB01000002">
    <property type="protein sequence ID" value="RAV22199.1"/>
    <property type="molecule type" value="Genomic_DNA"/>
</dbReference>
<sequence length="1125" mass="125811">MGLFDKNVRRSGRGLFSSTEDNKYDIEKVNKQIENARTRIEDAGYTQKDADRRNWFEKATNLPQGQNAFFDVLELLGRPGSAVVNAVNTGIKGGDALQGAWRGFSGQDRTRGADLAETLGVENKFGKFALGTGLDIALDPTTYIPGAVFAKGASLAGKGIAGTGRAALGAAERVAPEFTQNAIRPALEGTRDALGRMFVPDYKLGETLTGEADDTIKNLKQKTENDIRFQTEESMKRIADTATLAGGIDKGTDVGRILEKDLRQFEDAKGYEFPDGVRRTTEKQELLDEILANRNTIKELGKELQTFKRESPAPATKQADQQAAKNVEETSVPKVNEADALSDDELKKILKQSGSTDAEIEKLFKPKQPASAADNIPVEDISRALTRTAQGEYKQLISQTVQELEKTDKVIRKQYFSRENAALRQLNARKNKPLDIDELAQSKAFGQVSVSPAFNYLLKQRDELKTRLDTLRLEEKQAKSSTIDQIKQLKTRNDELKESLRNPVMMQKEAVRTEREISTDPAVQQAAQSLMESNNEIRQMAADNGIGIKELEGYMTHVLSAEERKRRKNVKAVPMDRGNSGLGQPNKNVVKGRELMGSVEDINERIGRNFFEPNAFFATAIGQKKLIDYANAANFRRQVLSNTNFARKFESGMDVSKNAVVIDTNNYKFINDEAAKELGLAEEIGGQYLVTKSVKQALDRYQKLTSDEGVNAFLKAFDTAQSGWKRLALFSVPYHLRNDVGAKFNNWVGGMSIPNIAKYTAQADKDVYNAVIKGQEVPMFKEFREQGLGSTGLSAVEYAKRGEEPEEAIRRTIEKRSQFDGTLGGRLKAEAKSLKNPLNAFETSRDFGDFIDQTNRFALYKWARDKGMNPEQAAKKVREVQFDYSRTTPFESEVAARIAPFYRWVRNNIPFQLKQFVNDPRKYANINKLRTNAQEAVGINEENVPDWMKESFAIPVTGEDGKGKFLGLGLPIGDLTKVSDPLKMLIDSTSSLVKLPAELSLNRNFFYDKPIEKFEGQEKQFQVPFGGPDFGVDAKTAYVLEQLLGQPGRGLSGYLQKPEEVDQDTKFRMPTMGISSMLKPFDAEQSQYYQQRDELQNLLDLISYIEQQTGERPRSVQEIQKGVAR</sequence>
<keyword evidence="1" id="KW-0175">Coiled coil</keyword>
<evidence type="ECO:0000313" key="3">
    <source>
        <dbReference type="EMBL" id="RAV22199.1"/>
    </source>
</evidence>
<proteinExistence type="predicted"/>
<dbReference type="AlphaFoldDB" id="A0A329MQI4"/>